<reference evidence="2" key="1">
    <citation type="submission" date="2020-08" db="EMBL/GenBank/DDBJ databases">
        <title>Genome sequencing and assembly of the red palm weevil Rhynchophorus ferrugineus.</title>
        <authorList>
            <person name="Dias G.B."/>
            <person name="Bergman C.M."/>
            <person name="Manee M."/>
        </authorList>
    </citation>
    <scope>NUCLEOTIDE SEQUENCE</scope>
    <source>
        <strain evidence="2">AA-2017</strain>
        <tissue evidence="2">Whole larva</tissue>
    </source>
</reference>
<feature type="region of interest" description="Disordered" evidence="1">
    <location>
        <begin position="1"/>
        <end position="70"/>
    </location>
</feature>
<organism evidence="2 3">
    <name type="scientific">Rhynchophorus ferrugineus</name>
    <name type="common">Red palm weevil</name>
    <name type="synonym">Curculio ferrugineus</name>
    <dbReference type="NCBI Taxonomy" id="354439"/>
    <lineage>
        <taxon>Eukaryota</taxon>
        <taxon>Metazoa</taxon>
        <taxon>Ecdysozoa</taxon>
        <taxon>Arthropoda</taxon>
        <taxon>Hexapoda</taxon>
        <taxon>Insecta</taxon>
        <taxon>Pterygota</taxon>
        <taxon>Neoptera</taxon>
        <taxon>Endopterygota</taxon>
        <taxon>Coleoptera</taxon>
        <taxon>Polyphaga</taxon>
        <taxon>Cucujiformia</taxon>
        <taxon>Curculionidae</taxon>
        <taxon>Dryophthorinae</taxon>
        <taxon>Rhynchophorus</taxon>
    </lineage>
</organism>
<feature type="compositionally biased region" description="Basic residues" evidence="1">
    <location>
        <begin position="1"/>
        <end position="10"/>
    </location>
</feature>
<feature type="compositionally biased region" description="Basic residues" evidence="1">
    <location>
        <begin position="21"/>
        <end position="61"/>
    </location>
</feature>
<gene>
    <name evidence="2" type="ORF">GWI33_020923</name>
</gene>
<evidence type="ECO:0008006" key="4">
    <source>
        <dbReference type="Google" id="ProtNLM"/>
    </source>
</evidence>
<dbReference type="Proteomes" id="UP000625711">
    <property type="component" value="Unassembled WGS sequence"/>
</dbReference>
<protein>
    <recommendedName>
        <fullName evidence="4">Protamine</fullName>
    </recommendedName>
</protein>
<dbReference type="AlphaFoldDB" id="A0A834HQB7"/>
<dbReference type="InterPro" id="IPR036910">
    <property type="entry name" value="HMG_box_dom_sf"/>
</dbReference>
<accession>A0A834HQB7</accession>
<dbReference type="SUPFAM" id="SSF47095">
    <property type="entry name" value="HMG-box"/>
    <property type="match status" value="1"/>
</dbReference>
<keyword evidence="3" id="KW-1185">Reference proteome</keyword>
<evidence type="ECO:0000256" key="1">
    <source>
        <dbReference type="SAM" id="MobiDB-lite"/>
    </source>
</evidence>
<comment type="caution">
    <text evidence="2">The sequence shown here is derived from an EMBL/GenBank/DDBJ whole genome shotgun (WGS) entry which is preliminary data.</text>
</comment>
<sequence>MARSRSRSGCRRLVSYCGGKGGKRRRSRSRRRSRGRRRCGSKRRHRSRRGRRSRRSRKRCARPGPKTKNPFLNYLRVFRKKHCKWPQYKIAIEGAKCWCKMSNKDRQQFYKQACSMQKRKGRRGRKGRGRRRGKRRRRSRRGRSRKRAGGCL</sequence>
<feature type="compositionally biased region" description="Basic residues" evidence="1">
    <location>
        <begin position="117"/>
        <end position="152"/>
    </location>
</feature>
<name>A0A834HQB7_RHYFE</name>
<evidence type="ECO:0000313" key="2">
    <source>
        <dbReference type="EMBL" id="KAF7265853.1"/>
    </source>
</evidence>
<dbReference type="GO" id="GO:0005634">
    <property type="term" value="C:nucleus"/>
    <property type="evidence" value="ECO:0007669"/>
    <property type="project" value="UniProtKB-ARBA"/>
</dbReference>
<evidence type="ECO:0000313" key="3">
    <source>
        <dbReference type="Proteomes" id="UP000625711"/>
    </source>
</evidence>
<dbReference type="OrthoDB" id="7675944at2759"/>
<feature type="region of interest" description="Disordered" evidence="1">
    <location>
        <begin position="112"/>
        <end position="152"/>
    </location>
</feature>
<dbReference type="EMBL" id="JAACXV010014584">
    <property type="protein sequence ID" value="KAF7265853.1"/>
    <property type="molecule type" value="Genomic_DNA"/>
</dbReference>
<proteinExistence type="predicted"/>